<dbReference type="EMBL" id="VSSQ01085608">
    <property type="protein sequence ID" value="MPN33214.1"/>
    <property type="molecule type" value="Genomic_DNA"/>
</dbReference>
<name>A0A645HAT3_9ZZZZ</name>
<dbReference type="AlphaFoldDB" id="A0A645HAT3"/>
<accession>A0A645HAT3</accession>
<proteinExistence type="predicted"/>
<organism evidence="2">
    <name type="scientific">bioreactor metagenome</name>
    <dbReference type="NCBI Taxonomy" id="1076179"/>
    <lineage>
        <taxon>unclassified sequences</taxon>
        <taxon>metagenomes</taxon>
        <taxon>ecological metagenomes</taxon>
    </lineage>
</organism>
<reference evidence="2" key="1">
    <citation type="submission" date="2019-08" db="EMBL/GenBank/DDBJ databases">
        <authorList>
            <person name="Kucharzyk K."/>
            <person name="Murdoch R.W."/>
            <person name="Higgins S."/>
            <person name="Loffler F."/>
        </authorList>
    </citation>
    <scope>NUCLEOTIDE SEQUENCE</scope>
</reference>
<sequence length="111" mass="11727">MFFPVALIDFVANQQVPCRAVRNSQQGFSQTHQGNTFLARQGKLLHQAVHPAGAAALGTHRRHQGLGRHRDGRAQGREHRAGLGSQGGDAGRLVAAVQGDDGLAQAFQVGG</sequence>
<evidence type="ECO:0000256" key="1">
    <source>
        <dbReference type="SAM" id="MobiDB-lite"/>
    </source>
</evidence>
<protein>
    <submittedName>
        <fullName evidence="2">Uncharacterized protein</fullName>
    </submittedName>
</protein>
<feature type="region of interest" description="Disordered" evidence="1">
    <location>
        <begin position="58"/>
        <end position="89"/>
    </location>
</feature>
<comment type="caution">
    <text evidence="2">The sequence shown here is derived from an EMBL/GenBank/DDBJ whole genome shotgun (WGS) entry which is preliminary data.</text>
</comment>
<feature type="compositionally biased region" description="Basic and acidic residues" evidence="1">
    <location>
        <begin position="68"/>
        <end position="81"/>
    </location>
</feature>
<evidence type="ECO:0000313" key="2">
    <source>
        <dbReference type="EMBL" id="MPN33214.1"/>
    </source>
</evidence>
<gene>
    <name evidence="2" type="ORF">SDC9_180698</name>
</gene>